<name>A0A9N7U003_PLEPL</name>
<dbReference type="EMBL" id="CADEAL010000544">
    <property type="protein sequence ID" value="CAB1421737.1"/>
    <property type="molecule type" value="Genomic_DNA"/>
</dbReference>
<reference evidence="6" key="1">
    <citation type="submission" date="2020-03" db="EMBL/GenBank/DDBJ databases">
        <authorList>
            <person name="Weist P."/>
        </authorList>
    </citation>
    <scope>NUCLEOTIDE SEQUENCE</scope>
</reference>
<evidence type="ECO:0000259" key="4">
    <source>
        <dbReference type="PROSITE" id="PS50024"/>
    </source>
</evidence>
<protein>
    <submittedName>
        <fullName evidence="6">Uncharacterized protein</fullName>
    </submittedName>
</protein>
<gene>
    <name evidence="6" type="ORF">PLEPLA_LOCUS9625</name>
</gene>
<comment type="caution">
    <text evidence="2">Lacks conserved residue(s) required for the propagation of feature annotation.</text>
</comment>
<organism evidence="6 7">
    <name type="scientific">Pleuronectes platessa</name>
    <name type="common">European plaice</name>
    <dbReference type="NCBI Taxonomy" id="8262"/>
    <lineage>
        <taxon>Eukaryota</taxon>
        <taxon>Metazoa</taxon>
        <taxon>Chordata</taxon>
        <taxon>Craniata</taxon>
        <taxon>Vertebrata</taxon>
        <taxon>Euteleostomi</taxon>
        <taxon>Actinopterygii</taxon>
        <taxon>Neopterygii</taxon>
        <taxon>Teleostei</taxon>
        <taxon>Neoteleostei</taxon>
        <taxon>Acanthomorphata</taxon>
        <taxon>Carangaria</taxon>
        <taxon>Pleuronectiformes</taxon>
        <taxon>Pleuronectoidei</taxon>
        <taxon>Pleuronectidae</taxon>
        <taxon>Pleuronectes</taxon>
    </lineage>
</organism>
<evidence type="ECO:0000256" key="1">
    <source>
        <dbReference type="ARBA" id="ARBA00023157"/>
    </source>
</evidence>
<dbReference type="Proteomes" id="UP001153269">
    <property type="component" value="Unassembled WGS sequence"/>
</dbReference>
<feature type="region of interest" description="Disordered" evidence="3">
    <location>
        <begin position="238"/>
        <end position="266"/>
    </location>
</feature>
<dbReference type="InterPro" id="IPR002172">
    <property type="entry name" value="LDrepeatLR_classA_rpt"/>
</dbReference>
<dbReference type="Gene3D" id="3.30.70.960">
    <property type="entry name" value="SEA domain"/>
    <property type="match status" value="1"/>
</dbReference>
<dbReference type="PROSITE" id="PS01209">
    <property type="entry name" value="LDLRA_1"/>
    <property type="match status" value="1"/>
</dbReference>
<dbReference type="PROSITE" id="PS50060">
    <property type="entry name" value="MAM_2"/>
    <property type="match status" value="1"/>
</dbReference>
<dbReference type="InterPro" id="IPR036055">
    <property type="entry name" value="LDL_receptor-like_sf"/>
</dbReference>
<accession>A0A9N7U003</accession>
<dbReference type="Pfam" id="PF00057">
    <property type="entry name" value="Ldl_recept_a"/>
    <property type="match status" value="1"/>
</dbReference>
<feature type="domain" description="SEA" evidence="4">
    <location>
        <begin position="1"/>
        <end position="100"/>
    </location>
</feature>
<evidence type="ECO:0000313" key="6">
    <source>
        <dbReference type="EMBL" id="CAB1421737.1"/>
    </source>
</evidence>
<dbReference type="Gene3D" id="2.60.120.200">
    <property type="match status" value="1"/>
</dbReference>
<dbReference type="InterPro" id="IPR023415">
    <property type="entry name" value="LDLR_class-A_CS"/>
</dbReference>
<sequence>MVITQGADFSEELMNCSSPSFKSLAFDVQQLVSEAFGLTELRRLYKSCQVGSVAVTLDLWFYHIIDAKEAEQQLGAGLTEAGNRGLVIDRSSIHITEKREFTTETPTTETQTSITPTTAMCPPHQRHCADRWTCVLINHFCDGVSDCPDASDEDSTRCAELSGSAPPRTVWLLTDQSTVEFIADDVTNLSGFNATYSATNLSSLSDQQKLTCTFEQGMCFWRQRQDDDDGDWIRTNGSTFPPLTGPSLDHTLGDGSGGFDVDDVIT</sequence>
<dbReference type="SUPFAM" id="SSF49899">
    <property type="entry name" value="Concanavalin A-like lectins/glucanases"/>
    <property type="match status" value="1"/>
</dbReference>
<dbReference type="CDD" id="cd00112">
    <property type="entry name" value="LDLa"/>
    <property type="match status" value="1"/>
</dbReference>
<dbReference type="SMART" id="SM00192">
    <property type="entry name" value="LDLa"/>
    <property type="match status" value="1"/>
</dbReference>
<proteinExistence type="predicted"/>
<evidence type="ECO:0000256" key="3">
    <source>
        <dbReference type="SAM" id="MobiDB-lite"/>
    </source>
</evidence>
<dbReference type="SUPFAM" id="SSF57424">
    <property type="entry name" value="LDL receptor-like module"/>
    <property type="match status" value="1"/>
</dbReference>
<dbReference type="AlphaFoldDB" id="A0A9N7U003"/>
<dbReference type="InterPro" id="IPR036364">
    <property type="entry name" value="SEA_dom_sf"/>
</dbReference>
<feature type="domain" description="MAM" evidence="5">
    <location>
        <begin position="210"/>
        <end position="259"/>
    </location>
</feature>
<dbReference type="InterPro" id="IPR000998">
    <property type="entry name" value="MAM_dom"/>
</dbReference>
<dbReference type="GO" id="GO:0016020">
    <property type="term" value="C:membrane"/>
    <property type="evidence" value="ECO:0007669"/>
    <property type="project" value="InterPro"/>
</dbReference>
<dbReference type="PROSITE" id="PS50068">
    <property type="entry name" value="LDLRA_2"/>
    <property type="match status" value="1"/>
</dbReference>
<comment type="caution">
    <text evidence="6">The sequence shown here is derived from an EMBL/GenBank/DDBJ whole genome shotgun (WGS) entry which is preliminary data.</text>
</comment>
<dbReference type="PROSITE" id="PS50024">
    <property type="entry name" value="SEA"/>
    <property type="match status" value="1"/>
</dbReference>
<dbReference type="InterPro" id="IPR000082">
    <property type="entry name" value="SEA_dom"/>
</dbReference>
<dbReference type="Pfam" id="PF00629">
    <property type="entry name" value="MAM"/>
    <property type="match status" value="1"/>
</dbReference>
<dbReference type="Pfam" id="PF01390">
    <property type="entry name" value="SEA"/>
    <property type="match status" value="1"/>
</dbReference>
<evidence type="ECO:0000313" key="7">
    <source>
        <dbReference type="Proteomes" id="UP001153269"/>
    </source>
</evidence>
<dbReference type="SUPFAM" id="SSF82671">
    <property type="entry name" value="SEA domain"/>
    <property type="match status" value="1"/>
</dbReference>
<dbReference type="InterPro" id="IPR013320">
    <property type="entry name" value="ConA-like_dom_sf"/>
</dbReference>
<keyword evidence="1" id="KW-1015">Disulfide bond</keyword>
<dbReference type="Gene3D" id="4.10.400.10">
    <property type="entry name" value="Low-density Lipoprotein Receptor"/>
    <property type="match status" value="1"/>
</dbReference>
<evidence type="ECO:0000259" key="5">
    <source>
        <dbReference type="PROSITE" id="PS50060"/>
    </source>
</evidence>
<evidence type="ECO:0000256" key="2">
    <source>
        <dbReference type="PROSITE-ProRule" id="PRU00124"/>
    </source>
</evidence>
<keyword evidence="7" id="KW-1185">Reference proteome</keyword>